<dbReference type="Proteomes" id="UP000886749">
    <property type="component" value="Unassembled WGS sequence"/>
</dbReference>
<gene>
    <name evidence="2" type="ORF">IAB36_06170</name>
</gene>
<keyword evidence="1" id="KW-1133">Transmembrane helix</keyword>
<dbReference type="EMBL" id="DVGY01000139">
    <property type="protein sequence ID" value="HIR41394.1"/>
    <property type="molecule type" value="Genomic_DNA"/>
</dbReference>
<keyword evidence="1" id="KW-0472">Membrane</keyword>
<dbReference type="InterPro" id="IPR005081">
    <property type="entry name" value="SpoIIGA"/>
</dbReference>
<dbReference type="GO" id="GO:0030436">
    <property type="term" value="P:asexual sporulation"/>
    <property type="evidence" value="ECO:0007669"/>
    <property type="project" value="InterPro"/>
</dbReference>
<sequence>MLYLDVLFLLNAGIGAAFLLAAGKLAHRRTKRWRLLLAALAAGGYSLVLLLAWPGWLLLLLQLPVSLGLVLLCYGWGGRRETLQLLLSYWGGNLLLGAVLSILEQWLAPLGAVNRGGIYYFPVQPLVLVLVTIGCYLVLWLVGKFRKKSVQRLRFRLQAGNRQVEFTALVDTGNRLRDPITGRSVLVVQKQVLRDCLPPAVLDALSQGRPEQVDSAQWQRRCGVLPIRTAGGTGLLGTFRPEGLWLLQKGKPQRVGALVAVTPQPLGGKEYQALAGAEL</sequence>
<organism evidence="2 3">
    <name type="scientific">Candidatus Egerieicola pullicola</name>
    <dbReference type="NCBI Taxonomy" id="2840775"/>
    <lineage>
        <taxon>Bacteria</taxon>
        <taxon>Bacillati</taxon>
        <taxon>Bacillota</taxon>
        <taxon>Clostridia</taxon>
        <taxon>Eubacteriales</taxon>
        <taxon>Oscillospiraceae</taxon>
        <taxon>Oscillospiraceae incertae sedis</taxon>
        <taxon>Candidatus Egerieicola</taxon>
    </lineage>
</organism>
<accession>A0A9D1ALL3</accession>
<feature type="transmembrane region" description="Helical" evidence="1">
    <location>
        <begin position="59"/>
        <end position="77"/>
    </location>
</feature>
<feature type="transmembrane region" description="Helical" evidence="1">
    <location>
        <begin position="6"/>
        <end position="23"/>
    </location>
</feature>
<evidence type="ECO:0000256" key="1">
    <source>
        <dbReference type="SAM" id="Phobius"/>
    </source>
</evidence>
<name>A0A9D1ALL3_9FIRM</name>
<dbReference type="GO" id="GO:0004190">
    <property type="term" value="F:aspartic-type endopeptidase activity"/>
    <property type="evidence" value="ECO:0007669"/>
    <property type="project" value="InterPro"/>
</dbReference>
<feature type="transmembrane region" description="Helical" evidence="1">
    <location>
        <begin position="119"/>
        <end position="142"/>
    </location>
</feature>
<dbReference type="AlphaFoldDB" id="A0A9D1ALL3"/>
<dbReference type="Pfam" id="PF03419">
    <property type="entry name" value="Peptidase_U4"/>
    <property type="match status" value="1"/>
</dbReference>
<proteinExistence type="predicted"/>
<reference evidence="2" key="1">
    <citation type="submission" date="2020-10" db="EMBL/GenBank/DDBJ databases">
        <authorList>
            <person name="Gilroy R."/>
        </authorList>
    </citation>
    <scope>NUCLEOTIDE SEQUENCE</scope>
    <source>
        <strain evidence="2">CHK184-25365</strain>
    </source>
</reference>
<feature type="transmembrane region" description="Helical" evidence="1">
    <location>
        <begin position="89"/>
        <end position="107"/>
    </location>
</feature>
<dbReference type="GO" id="GO:0006508">
    <property type="term" value="P:proteolysis"/>
    <property type="evidence" value="ECO:0007669"/>
    <property type="project" value="InterPro"/>
</dbReference>
<keyword evidence="1" id="KW-0812">Transmembrane</keyword>
<protein>
    <submittedName>
        <fullName evidence="2">Sigma-E processing peptidase SpoIIGA</fullName>
    </submittedName>
</protein>
<reference evidence="2" key="2">
    <citation type="journal article" date="2021" name="PeerJ">
        <title>Extensive microbial diversity within the chicken gut microbiome revealed by metagenomics and culture.</title>
        <authorList>
            <person name="Gilroy R."/>
            <person name="Ravi A."/>
            <person name="Getino M."/>
            <person name="Pursley I."/>
            <person name="Horton D.L."/>
            <person name="Alikhan N.F."/>
            <person name="Baker D."/>
            <person name="Gharbi K."/>
            <person name="Hall N."/>
            <person name="Watson M."/>
            <person name="Adriaenssens E.M."/>
            <person name="Foster-Nyarko E."/>
            <person name="Jarju S."/>
            <person name="Secka A."/>
            <person name="Antonio M."/>
            <person name="Oren A."/>
            <person name="Chaudhuri R.R."/>
            <person name="La Ragione R."/>
            <person name="Hildebrand F."/>
            <person name="Pallen M.J."/>
        </authorList>
    </citation>
    <scope>NUCLEOTIDE SEQUENCE</scope>
    <source>
        <strain evidence="2">CHK184-25365</strain>
    </source>
</reference>
<feature type="transmembrane region" description="Helical" evidence="1">
    <location>
        <begin position="35"/>
        <end position="53"/>
    </location>
</feature>
<evidence type="ECO:0000313" key="2">
    <source>
        <dbReference type="EMBL" id="HIR41394.1"/>
    </source>
</evidence>
<comment type="caution">
    <text evidence="2">The sequence shown here is derived from an EMBL/GenBank/DDBJ whole genome shotgun (WGS) entry which is preliminary data.</text>
</comment>
<evidence type="ECO:0000313" key="3">
    <source>
        <dbReference type="Proteomes" id="UP000886749"/>
    </source>
</evidence>